<proteinExistence type="predicted"/>
<accession>A0A3Q2YL98</accession>
<sequence length="145" mass="17032">MWKCYLEHVCSWRRKRAPQSCLVRFPRLRFPTRTSNSPLMSGKSLPAPARHFFFFLIRVCTPALGFTGLSFFQMLANLFHLQHKQTLKYRLLQRVSKAAFVYFCAAVLGQHFFMQRKAPPSLRAYRIWDTLPSLRNRYGQSIGTL</sequence>
<dbReference type="Proteomes" id="UP000264820">
    <property type="component" value="Unplaced"/>
</dbReference>
<reference evidence="2" key="1">
    <citation type="submission" date="2025-08" db="UniProtKB">
        <authorList>
            <consortium name="Ensembl"/>
        </authorList>
    </citation>
    <scope>IDENTIFICATION</scope>
</reference>
<keyword evidence="1" id="KW-1133">Transmembrane helix</keyword>
<feature type="transmembrane region" description="Helical" evidence="1">
    <location>
        <begin position="95"/>
        <end position="113"/>
    </location>
</feature>
<keyword evidence="1" id="KW-0812">Transmembrane</keyword>
<keyword evidence="1" id="KW-0472">Membrane</keyword>
<protein>
    <submittedName>
        <fullName evidence="2">Uncharacterized protein</fullName>
    </submittedName>
</protein>
<reference evidence="2" key="2">
    <citation type="submission" date="2025-09" db="UniProtKB">
        <authorList>
            <consortium name="Ensembl"/>
        </authorList>
    </citation>
    <scope>IDENTIFICATION</scope>
</reference>
<dbReference type="AlphaFoldDB" id="A0A3Q2YL98"/>
<evidence type="ECO:0000256" key="1">
    <source>
        <dbReference type="SAM" id="Phobius"/>
    </source>
</evidence>
<dbReference type="Ensembl" id="ENSHCOT00000009169.1">
    <property type="protein sequence ID" value="ENSHCOP00000019269.1"/>
    <property type="gene ID" value="ENSHCOG00000000121.1"/>
</dbReference>
<feature type="transmembrane region" description="Helical" evidence="1">
    <location>
        <begin position="52"/>
        <end position="75"/>
    </location>
</feature>
<keyword evidence="3" id="KW-1185">Reference proteome</keyword>
<name>A0A3Q2YL98_HIPCM</name>
<organism evidence="2 3">
    <name type="scientific">Hippocampus comes</name>
    <name type="common">Tiger tail seahorse</name>
    <dbReference type="NCBI Taxonomy" id="109280"/>
    <lineage>
        <taxon>Eukaryota</taxon>
        <taxon>Metazoa</taxon>
        <taxon>Chordata</taxon>
        <taxon>Craniata</taxon>
        <taxon>Vertebrata</taxon>
        <taxon>Euteleostomi</taxon>
        <taxon>Actinopterygii</taxon>
        <taxon>Neopterygii</taxon>
        <taxon>Teleostei</taxon>
        <taxon>Neoteleostei</taxon>
        <taxon>Acanthomorphata</taxon>
        <taxon>Syngnathiaria</taxon>
        <taxon>Syngnathiformes</taxon>
        <taxon>Syngnathoidei</taxon>
        <taxon>Syngnathidae</taxon>
        <taxon>Hippocampus</taxon>
    </lineage>
</organism>
<evidence type="ECO:0000313" key="3">
    <source>
        <dbReference type="Proteomes" id="UP000264820"/>
    </source>
</evidence>
<evidence type="ECO:0000313" key="2">
    <source>
        <dbReference type="Ensembl" id="ENSHCOP00000019269.1"/>
    </source>
</evidence>